<comment type="function">
    <text evidence="1">General (non sugar-specific) component of the phosphoenolpyruvate-dependent sugar phosphotransferase system (sugar PTS). This major carbohydrate active-transport system catalyzes the phosphorylation of incoming sugar substrates concomitantly with their translocation across the cell membrane. The phosphoryl group from phosphoenolpyruvate (PEP) is transferred to the phosphoryl carrier protein HPr by enzyme I. Phospho-HPr then transfers it to the PTS EIIA domain.</text>
</comment>
<dbReference type="Proteomes" id="UP001231362">
    <property type="component" value="Unassembled WGS sequence"/>
</dbReference>
<dbReference type="Gene3D" id="3.30.1340.10">
    <property type="entry name" value="HPr-like"/>
    <property type="match status" value="1"/>
</dbReference>
<keyword evidence="9" id="KW-1185">Reference proteome</keyword>
<dbReference type="PANTHER" id="PTHR33705">
    <property type="entry name" value="PHOSPHOCARRIER PROTEIN HPR"/>
    <property type="match status" value="1"/>
</dbReference>
<protein>
    <recommendedName>
        <fullName evidence="3">Phosphocarrier protein HPr</fullName>
    </recommendedName>
</protein>
<dbReference type="InterPro" id="IPR000032">
    <property type="entry name" value="HPr-like"/>
</dbReference>
<keyword evidence="4" id="KW-0963">Cytoplasm</keyword>
<evidence type="ECO:0000256" key="3">
    <source>
        <dbReference type="ARBA" id="ARBA00020422"/>
    </source>
</evidence>
<comment type="subcellular location">
    <subcellularLocation>
        <location evidence="2">Cytoplasm</location>
    </subcellularLocation>
</comment>
<comment type="caution">
    <text evidence="8">The sequence shown here is derived from an EMBL/GenBank/DDBJ whole genome shotgun (WGS) entry which is preliminary data.</text>
</comment>
<keyword evidence="5" id="KW-0762">Sugar transport</keyword>
<dbReference type="EMBL" id="JAUSTU010000008">
    <property type="protein sequence ID" value="MDQ0155793.1"/>
    <property type="molecule type" value="Genomic_DNA"/>
</dbReference>
<sequence length="86" mass="9406">MMEQEITVTIKDGLHARPAADLVKKLGTVSSAVQLYSGQKEYNPKSIISLMSGTIKEGETIRVVVTGSDEEETMAWLNDFFAGKTL</sequence>
<dbReference type="CDD" id="cd00367">
    <property type="entry name" value="PTS-HPr_like"/>
    <property type="match status" value="1"/>
</dbReference>
<dbReference type="InterPro" id="IPR050399">
    <property type="entry name" value="HPr"/>
</dbReference>
<proteinExistence type="predicted"/>
<dbReference type="NCBIfam" id="TIGR01003">
    <property type="entry name" value="PTS_HPr_family"/>
    <property type="match status" value="1"/>
</dbReference>
<gene>
    <name evidence="8" type="ORF">J2S07_002098</name>
</gene>
<name>A0ABT9V4B7_9BACL</name>
<dbReference type="Pfam" id="PF00381">
    <property type="entry name" value="PTS-HPr"/>
    <property type="match status" value="1"/>
</dbReference>
<dbReference type="SUPFAM" id="SSF55594">
    <property type="entry name" value="HPr-like"/>
    <property type="match status" value="1"/>
</dbReference>
<organism evidence="8 9">
    <name type="scientific">Anoxybacillus andreesenii</name>
    <dbReference type="NCBI Taxonomy" id="1325932"/>
    <lineage>
        <taxon>Bacteria</taxon>
        <taxon>Bacillati</taxon>
        <taxon>Bacillota</taxon>
        <taxon>Bacilli</taxon>
        <taxon>Bacillales</taxon>
        <taxon>Anoxybacillaceae</taxon>
        <taxon>Anoxybacillus</taxon>
    </lineage>
</organism>
<evidence type="ECO:0000259" key="7">
    <source>
        <dbReference type="PROSITE" id="PS51350"/>
    </source>
</evidence>
<dbReference type="PRINTS" id="PR00107">
    <property type="entry name" value="PHOSPHOCPHPR"/>
</dbReference>
<evidence type="ECO:0000256" key="2">
    <source>
        <dbReference type="ARBA" id="ARBA00004496"/>
    </source>
</evidence>
<evidence type="ECO:0000313" key="8">
    <source>
        <dbReference type="EMBL" id="MDQ0155793.1"/>
    </source>
</evidence>
<dbReference type="InterPro" id="IPR001020">
    <property type="entry name" value="PTS_HPr_His_P_site"/>
</dbReference>
<evidence type="ECO:0000256" key="4">
    <source>
        <dbReference type="ARBA" id="ARBA00022490"/>
    </source>
</evidence>
<dbReference type="PROSITE" id="PS51350">
    <property type="entry name" value="PTS_HPR_DOM"/>
    <property type="match status" value="1"/>
</dbReference>
<evidence type="ECO:0000256" key="5">
    <source>
        <dbReference type="ARBA" id="ARBA00022597"/>
    </source>
</evidence>
<keyword evidence="6" id="KW-0598">Phosphotransferase system</keyword>
<evidence type="ECO:0000256" key="6">
    <source>
        <dbReference type="ARBA" id="ARBA00022683"/>
    </source>
</evidence>
<dbReference type="PANTHER" id="PTHR33705:SF2">
    <property type="entry name" value="PHOSPHOCARRIER PROTEIN NPR"/>
    <property type="match status" value="1"/>
</dbReference>
<dbReference type="InterPro" id="IPR035895">
    <property type="entry name" value="HPr-like_sf"/>
</dbReference>
<feature type="domain" description="HPr" evidence="7">
    <location>
        <begin position="1"/>
        <end position="86"/>
    </location>
</feature>
<accession>A0ABT9V4B7</accession>
<keyword evidence="5" id="KW-0813">Transport</keyword>
<dbReference type="RefSeq" id="WP_307150317.1">
    <property type="nucleotide sequence ID" value="NZ_JAUSTU010000008.1"/>
</dbReference>
<evidence type="ECO:0000256" key="1">
    <source>
        <dbReference type="ARBA" id="ARBA00003681"/>
    </source>
</evidence>
<dbReference type="PROSITE" id="PS00369">
    <property type="entry name" value="PTS_HPR_HIS"/>
    <property type="match status" value="1"/>
</dbReference>
<reference evidence="8 9" key="1">
    <citation type="submission" date="2023-07" db="EMBL/GenBank/DDBJ databases">
        <title>Genomic Encyclopedia of Type Strains, Phase IV (KMG-IV): sequencing the most valuable type-strain genomes for metagenomic binning, comparative biology and taxonomic classification.</title>
        <authorList>
            <person name="Goeker M."/>
        </authorList>
    </citation>
    <scope>NUCLEOTIDE SEQUENCE [LARGE SCALE GENOMIC DNA]</scope>
    <source>
        <strain evidence="8 9">DSM 23948</strain>
    </source>
</reference>
<evidence type="ECO:0000313" key="9">
    <source>
        <dbReference type="Proteomes" id="UP001231362"/>
    </source>
</evidence>